<dbReference type="EMBL" id="LAZR01005340">
    <property type="protein sequence ID" value="KKN00736.1"/>
    <property type="molecule type" value="Genomic_DNA"/>
</dbReference>
<protein>
    <submittedName>
        <fullName evidence="1">Uncharacterized protein</fullName>
    </submittedName>
</protein>
<evidence type="ECO:0000313" key="1">
    <source>
        <dbReference type="EMBL" id="KKN00736.1"/>
    </source>
</evidence>
<name>A0A0F9PI85_9ZZZZ</name>
<accession>A0A0F9PI85</accession>
<organism evidence="1">
    <name type="scientific">marine sediment metagenome</name>
    <dbReference type="NCBI Taxonomy" id="412755"/>
    <lineage>
        <taxon>unclassified sequences</taxon>
        <taxon>metagenomes</taxon>
        <taxon>ecological metagenomes</taxon>
    </lineage>
</organism>
<comment type="caution">
    <text evidence="1">The sequence shown here is derived from an EMBL/GenBank/DDBJ whole genome shotgun (WGS) entry which is preliminary data.</text>
</comment>
<proteinExistence type="predicted"/>
<dbReference type="AlphaFoldDB" id="A0A0F9PI85"/>
<sequence>MAKRTYSAITDRVEEFLQDSTNVVFSATEIQSMFTDILYRIASYKLVITRHSLTTIADTKELQIATIEDLIDPLYAEYTVDKNPRNFRNIIRRGNIVELDINIKPTAGETVYLYCKKPHRINQMTDLVGAIDLTGGYEEDDTTIHVDDLESSVTIPVDTEFTIAGIGGVYRLTAAATIASNEGDLTFFPGLAADVADGVVVTFEQSTLDGLLEDLFINFVAARVALSKSSKYLQQINTALTAMGAVTTALGLAAAKVLRQVTDVASGRTAAGLAAAVIIEANLELDKMAAEIGLANTALDSANTVTNTVTQGGPNVPAQYAGEAQQRLGTAQGYLGTARGFLAQAASEGPLAATYAQLGAGELQGAVGSINEATGFIQEVTAELNLARLGSGTMRQWANALLRDTIAELKAIQEIPEHFWQEYPKD</sequence>
<gene>
    <name evidence="1" type="ORF">LCGC14_1134750</name>
</gene>
<reference evidence="1" key="1">
    <citation type="journal article" date="2015" name="Nature">
        <title>Complex archaea that bridge the gap between prokaryotes and eukaryotes.</title>
        <authorList>
            <person name="Spang A."/>
            <person name="Saw J.H."/>
            <person name="Jorgensen S.L."/>
            <person name="Zaremba-Niedzwiedzka K."/>
            <person name="Martijn J."/>
            <person name="Lind A.E."/>
            <person name="van Eijk R."/>
            <person name="Schleper C."/>
            <person name="Guy L."/>
            <person name="Ettema T.J."/>
        </authorList>
    </citation>
    <scope>NUCLEOTIDE SEQUENCE</scope>
</reference>